<sequence length="168" mass="19054">MDTISWFVSDFLSVVVSAFVRELATVCPINYLSFPLVYSFFPRLSLYLFFPRLSLLPSSIPSSPSIPSSLVYFFFPRLSLLPSSISSSLVYPFFPRLSLLPSSISSSLVYPFFPVYSFFPRLFLPSSIPFSLVFSLPFSLSASFLQKLSNLVQIIVINYTLCYILHSF</sequence>
<gene>
    <name evidence="1" type="ORF">RhiirA4_202531</name>
</gene>
<dbReference type="Proteomes" id="UP000234323">
    <property type="component" value="Unassembled WGS sequence"/>
</dbReference>
<dbReference type="EMBL" id="LLXI01000515">
    <property type="protein sequence ID" value="PKY47090.1"/>
    <property type="molecule type" value="Genomic_DNA"/>
</dbReference>
<evidence type="ECO:0000313" key="2">
    <source>
        <dbReference type="Proteomes" id="UP000234323"/>
    </source>
</evidence>
<keyword evidence="2" id="KW-1185">Reference proteome</keyword>
<reference evidence="1 2" key="1">
    <citation type="submission" date="2015-10" db="EMBL/GenBank/DDBJ databases">
        <title>Genome analyses suggest a sexual origin of heterokaryosis in a supposedly ancient asexual fungus.</title>
        <authorList>
            <person name="Ropars J."/>
            <person name="Sedzielewska K."/>
            <person name="Noel J."/>
            <person name="Charron P."/>
            <person name="Farinelli L."/>
            <person name="Marton T."/>
            <person name="Kruger M."/>
            <person name="Pelin A."/>
            <person name="Brachmann A."/>
            <person name="Corradi N."/>
        </authorList>
    </citation>
    <scope>NUCLEOTIDE SEQUENCE [LARGE SCALE GENOMIC DNA]</scope>
    <source>
        <strain evidence="1 2">A4</strain>
    </source>
</reference>
<accession>A0A2I1GKD1</accession>
<proteinExistence type="predicted"/>
<name>A0A2I1GKD1_9GLOM</name>
<dbReference type="AlphaFoldDB" id="A0A2I1GKD1"/>
<evidence type="ECO:0000313" key="1">
    <source>
        <dbReference type="EMBL" id="PKY47090.1"/>
    </source>
</evidence>
<comment type="caution">
    <text evidence="1">The sequence shown here is derived from an EMBL/GenBank/DDBJ whole genome shotgun (WGS) entry which is preliminary data.</text>
</comment>
<organism evidence="1 2">
    <name type="scientific">Rhizophagus irregularis</name>
    <dbReference type="NCBI Taxonomy" id="588596"/>
    <lineage>
        <taxon>Eukaryota</taxon>
        <taxon>Fungi</taxon>
        <taxon>Fungi incertae sedis</taxon>
        <taxon>Mucoromycota</taxon>
        <taxon>Glomeromycotina</taxon>
        <taxon>Glomeromycetes</taxon>
        <taxon>Glomerales</taxon>
        <taxon>Glomeraceae</taxon>
        <taxon>Rhizophagus</taxon>
    </lineage>
</organism>
<protein>
    <submittedName>
        <fullName evidence="1">Uncharacterized protein</fullName>
    </submittedName>
</protein>